<dbReference type="GO" id="GO:0005829">
    <property type="term" value="C:cytosol"/>
    <property type="evidence" value="ECO:0007669"/>
    <property type="project" value="TreeGrafter"/>
</dbReference>
<dbReference type="EMBL" id="VSSQ01002871">
    <property type="protein sequence ID" value="MPM17843.1"/>
    <property type="molecule type" value="Genomic_DNA"/>
</dbReference>
<evidence type="ECO:0000256" key="3">
    <source>
        <dbReference type="ARBA" id="ARBA00013036"/>
    </source>
</evidence>
<comment type="caution">
    <text evidence="7">The sequence shown here is derived from an EMBL/GenBank/DDBJ whole genome shotgun (WGS) entry which is preliminary data.</text>
</comment>
<gene>
    <name evidence="7" type="primary">aroC_21</name>
    <name evidence="7" type="ORF">SDC9_64242</name>
</gene>
<comment type="similarity">
    <text evidence="2">Belongs to the chorismate synthase family.</text>
</comment>
<comment type="pathway">
    <text evidence="1">Metabolic intermediate biosynthesis; chorismate biosynthesis; chorismate from D-erythrose 4-phosphate and phosphoenolpyruvate: step 7/7.</text>
</comment>
<dbReference type="PANTHER" id="PTHR21085:SF0">
    <property type="entry name" value="CHORISMATE SYNTHASE"/>
    <property type="match status" value="1"/>
</dbReference>
<proteinExistence type="inferred from homology"/>
<accession>A0A644XU75</accession>
<dbReference type="InterPro" id="IPR000453">
    <property type="entry name" value="Chorismate_synth"/>
</dbReference>
<dbReference type="NCBIfam" id="NF003793">
    <property type="entry name" value="PRK05382.1"/>
    <property type="match status" value="1"/>
</dbReference>
<evidence type="ECO:0000256" key="5">
    <source>
        <dbReference type="ARBA" id="ARBA00023141"/>
    </source>
</evidence>
<evidence type="ECO:0000256" key="6">
    <source>
        <dbReference type="ARBA" id="ARBA00023239"/>
    </source>
</evidence>
<keyword evidence="6 7" id="KW-0456">Lyase</keyword>
<dbReference type="HAMAP" id="MF_00300">
    <property type="entry name" value="Chorismate_synth"/>
    <property type="match status" value="1"/>
</dbReference>
<dbReference type="AlphaFoldDB" id="A0A644XU75"/>
<dbReference type="PROSITE" id="PS00789">
    <property type="entry name" value="CHORISMATE_SYNTHASE_3"/>
    <property type="match status" value="1"/>
</dbReference>
<dbReference type="GO" id="GO:0009073">
    <property type="term" value="P:aromatic amino acid family biosynthetic process"/>
    <property type="evidence" value="ECO:0007669"/>
    <property type="project" value="UniProtKB-KW"/>
</dbReference>
<dbReference type="Pfam" id="PF01264">
    <property type="entry name" value="Chorismate_synt"/>
    <property type="match status" value="1"/>
</dbReference>
<dbReference type="NCBIfam" id="TIGR00033">
    <property type="entry name" value="aroC"/>
    <property type="match status" value="1"/>
</dbReference>
<evidence type="ECO:0000256" key="1">
    <source>
        <dbReference type="ARBA" id="ARBA00005044"/>
    </source>
</evidence>
<dbReference type="EC" id="4.2.3.5" evidence="3"/>
<evidence type="ECO:0000256" key="2">
    <source>
        <dbReference type="ARBA" id="ARBA00008014"/>
    </source>
</evidence>
<dbReference type="UniPathway" id="UPA00053">
    <property type="reaction ID" value="UER00090"/>
</dbReference>
<evidence type="ECO:0000256" key="4">
    <source>
        <dbReference type="ARBA" id="ARBA00022605"/>
    </source>
</evidence>
<evidence type="ECO:0000313" key="7">
    <source>
        <dbReference type="EMBL" id="MPM17843.1"/>
    </source>
</evidence>
<dbReference type="GO" id="GO:0004107">
    <property type="term" value="F:chorismate synthase activity"/>
    <property type="evidence" value="ECO:0007669"/>
    <property type="project" value="UniProtKB-EC"/>
</dbReference>
<dbReference type="Gene3D" id="3.60.150.10">
    <property type="entry name" value="Chorismate synthase AroC"/>
    <property type="match status" value="1"/>
</dbReference>
<dbReference type="GO" id="GO:0010181">
    <property type="term" value="F:FMN binding"/>
    <property type="evidence" value="ECO:0007669"/>
    <property type="project" value="TreeGrafter"/>
</dbReference>
<keyword evidence="5" id="KW-0057">Aromatic amino acid biosynthesis</keyword>
<dbReference type="PIRSF" id="PIRSF001456">
    <property type="entry name" value="Chorismate_synth"/>
    <property type="match status" value="1"/>
</dbReference>
<dbReference type="CDD" id="cd07304">
    <property type="entry name" value="Chorismate_synthase"/>
    <property type="match status" value="1"/>
</dbReference>
<protein>
    <recommendedName>
        <fullName evidence="3">chorismate synthase</fullName>
        <ecNumber evidence="3">4.2.3.5</ecNumber>
    </recommendedName>
</protein>
<keyword evidence="4" id="KW-0028">Amino-acid biosynthesis</keyword>
<name>A0A644XU75_9ZZZZ</name>
<dbReference type="SUPFAM" id="SSF103263">
    <property type="entry name" value="Chorismate synthase, AroC"/>
    <property type="match status" value="1"/>
</dbReference>
<dbReference type="PANTHER" id="PTHR21085">
    <property type="entry name" value="CHORISMATE SYNTHASE"/>
    <property type="match status" value="1"/>
</dbReference>
<reference evidence="7" key="1">
    <citation type="submission" date="2019-08" db="EMBL/GenBank/DDBJ databases">
        <authorList>
            <person name="Kucharzyk K."/>
            <person name="Murdoch R.W."/>
            <person name="Higgins S."/>
            <person name="Loffler F."/>
        </authorList>
    </citation>
    <scope>NUCLEOTIDE SEQUENCE</scope>
</reference>
<sequence>MSSEFGKILRVSVFGESHGKAIGVTVNGLPAGEAIDMAELDRFLARRRPGRSPLSTARKEDDTPVFLSGVRDGVTCGSPLCAIIENKDVRSPDYAEFADLPRPSHADYTAFVKWNGKADMRGGGHFSGRLTAPLCVAGGIAKQALARRGIFVGAHLASVYTEADVSFPMEPTRALFEEIAAKLFPVIDDARGERMISAIAAAAADADSVGGVIECAAVGLPAGLGSPMFDGVENRLASALFGIPAVKGVDFGAGFESARLQGSENNDPFRINETGTVGTTQNNSGGILGGITSGMPLILRAAVKPTASIGKPQTTVSLSRMETAELIIKGRHDPCIAHRAVPVVEAVTAIVLLDLLLEEHNDGAF</sequence>
<dbReference type="GO" id="GO:0009423">
    <property type="term" value="P:chorismate biosynthetic process"/>
    <property type="evidence" value="ECO:0007669"/>
    <property type="project" value="UniProtKB-UniPathway"/>
</dbReference>
<dbReference type="InterPro" id="IPR035904">
    <property type="entry name" value="Chorismate_synth_AroC_sf"/>
</dbReference>
<organism evidence="7">
    <name type="scientific">bioreactor metagenome</name>
    <dbReference type="NCBI Taxonomy" id="1076179"/>
    <lineage>
        <taxon>unclassified sequences</taxon>
        <taxon>metagenomes</taxon>
        <taxon>ecological metagenomes</taxon>
    </lineage>
</organism>
<dbReference type="InterPro" id="IPR020541">
    <property type="entry name" value="Chorismate_synthase_CS"/>
</dbReference>
<dbReference type="GO" id="GO:0008652">
    <property type="term" value="P:amino acid biosynthetic process"/>
    <property type="evidence" value="ECO:0007669"/>
    <property type="project" value="UniProtKB-KW"/>
</dbReference>